<evidence type="ECO:0000313" key="1">
    <source>
        <dbReference type="EMBL" id="RDI58704.1"/>
    </source>
</evidence>
<dbReference type="InterPro" id="IPR013320">
    <property type="entry name" value="ConA-like_dom_sf"/>
</dbReference>
<dbReference type="RefSeq" id="WP_170151506.1">
    <property type="nucleotide sequence ID" value="NZ_QQBB01000005.1"/>
</dbReference>
<dbReference type="AlphaFoldDB" id="A0A370HP79"/>
<protein>
    <submittedName>
        <fullName evidence="1">Concanavalin A-like lectin/glucanase superfamily protein</fullName>
    </submittedName>
</protein>
<dbReference type="Gene3D" id="2.60.120.200">
    <property type="match status" value="1"/>
</dbReference>
<keyword evidence="1" id="KW-0430">Lectin</keyword>
<evidence type="ECO:0000313" key="2">
    <source>
        <dbReference type="Proteomes" id="UP000254925"/>
    </source>
</evidence>
<organism evidence="1 2">
    <name type="scientific">Microvirga subterranea</name>
    <dbReference type="NCBI Taxonomy" id="186651"/>
    <lineage>
        <taxon>Bacteria</taxon>
        <taxon>Pseudomonadati</taxon>
        <taxon>Pseudomonadota</taxon>
        <taxon>Alphaproteobacteria</taxon>
        <taxon>Hyphomicrobiales</taxon>
        <taxon>Methylobacteriaceae</taxon>
        <taxon>Microvirga</taxon>
    </lineage>
</organism>
<dbReference type="SUPFAM" id="SSF49899">
    <property type="entry name" value="Concanavalin A-like lectins/glucanases"/>
    <property type="match status" value="1"/>
</dbReference>
<name>A0A370HP79_9HYPH</name>
<dbReference type="Pfam" id="PF13385">
    <property type="entry name" value="Laminin_G_3"/>
    <property type="match status" value="1"/>
</dbReference>
<dbReference type="Proteomes" id="UP000254925">
    <property type="component" value="Unassembled WGS sequence"/>
</dbReference>
<keyword evidence="2" id="KW-1185">Reference proteome</keyword>
<comment type="caution">
    <text evidence="1">The sequence shown here is derived from an EMBL/GenBank/DDBJ whole genome shotgun (WGS) entry which is preliminary data.</text>
</comment>
<proteinExistence type="predicted"/>
<accession>A0A370HP79</accession>
<dbReference type="GO" id="GO:0030246">
    <property type="term" value="F:carbohydrate binding"/>
    <property type="evidence" value="ECO:0007669"/>
    <property type="project" value="UniProtKB-KW"/>
</dbReference>
<sequence>MNAFGYGHGYGLRQRRPRARAEPAIPDPLIRLDFNAATMTPLAVPSTGTDATPWSAGADEPALIALGQGKALRFTTTQILESAVTLPAGPFTVLLLVKNESLDGQGVYFTARSSPLPYMLWRGQPGGTALNAGTAGNGSRAVGGAVTLGVWRALCVTFDPVLPSNHLTVFIDGAPVASADAPVWDPAGSAGMLINSIYRDEGTGDGNAMILAAFEVWTGALPAPLVARRSASVAAEAGVALGRP</sequence>
<reference evidence="1 2" key="1">
    <citation type="submission" date="2018-07" db="EMBL/GenBank/DDBJ databases">
        <title>Genomic Encyclopedia of Type Strains, Phase IV (KMG-IV): sequencing the most valuable type-strain genomes for metagenomic binning, comparative biology and taxonomic classification.</title>
        <authorList>
            <person name="Goeker M."/>
        </authorList>
    </citation>
    <scope>NUCLEOTIDE SEQUENCE [LARGE SCALE GENOMIC DNA]</scope>
    <source>
        <strain evidence="1 2">DSM 14364</strain>
    </source>
</reference>
<dbReference type="EMBL" id="QQBB01000005">
    <property type="protein sequence ID" value="RDI58704.1"/>
    <property type="molecule type" value="Genomic_DNA"/>
</dbReference>
<gene>
    <name evidence="1" type="ORF">DES45_105227</name>
</gene>